<proteinExistence type="predicted"/>
<dbReference type="Proteomes" id="UP001055117">
    <property type="component" value="Unassembled WGS sequence"/>
</dbReference>
<dbReference type="RefSeq" id="WP_238271475.1">
    <property type="nucleotide sequence ID" value="NZ_BPQG01000013.1"/>
</dbReference>
<evidence type="ECO:0008006" key="4">
    <source>
        <dbReference type="Google" id="ProtNLM"/>
    </source>
</evidence>
<name>A0ABQ4QEA4_9HYPH</name>
<protein>
    <recommendedName>
        <fullName evidence="4">Stability/partitioning determinant</fullName>
    </recommendedName>
</protein>
<feature type="region of interest" description="Disordered" evidence="1">
    <location>
        <begin position="56"/>
        <end position="84"/>
    </location>
</feature>
<feature type="compositionally biased region" description="Low complexity" evidence="1">
    <location>
        <begin position="28"/>
        <end position="44"/>
    </location>
</feature>
<sequence length="124" mass="13398">MAAKPRNRASLDADAVARMMREQDEPAEASAPEIPPVASEPEPAVASPVLAGPAVLTPRETPAFDPGKVDGRTLRRTGREPFATRIKPETHEALRRIAYHRRITIAEALELAVAAYDAARKLPA</sequence>
<gene>
    <name evidence="2" type="ORF">AFCDBAGC_1288</name>
</gene>
<dbReference type="EMBL" id="BPQG01000013">
    <property type="protein sequence ID" value="GJD43436.1"/>
    <property type="molecule type" value="Genomic_DNA"/>
</dbReference>
<feature type="region of interest" description="Disordered" evidence="1">
    <location>
        <begin position="1"/>
        <end position="44"/>
    </location>
</feature>
<reference evidence="2 3" key="1">
    <citation type="journal article" date="2021" name="Front. Microbiol.">
        <title>Comprehensive Comparative Genomics and Phenotyping of Methylobacterium Species.</title>
        <authorList>
            <person name="Alessa O."/>
            <person name="Ogura Y."/>
            <person name="Fujitani Y."/>
            <person name="Takami H."/>
            <person name="Hayashi T."/>
            <person name="Sahin N."/>
            <person name="Tani A."/>
        </authorList>
    </citation>
    <scope>NUCLEOTIDE SEQUENCE [LARGE SCALE GENOMIC DNA]</scope>
    <source>
        <strain evidence="2 3">DSM 23679</strain>
    </source>
</reference>
<evidence type="ECO:0000256" key="1">
    <source>
        <dbReference type="SAM" id="MobiDB-lite"/>
    </source>
</evidence>
<feature type="compositionally biased region" description="Basic and acidic residues" evidence="1">
    <location>
        <begin position="67"/>
        <end position="79"/>
    </location>
</feature>
<evidence type="ECO:0000313" key="3">
    <source>
        <dbReference type="Proteomes" id="UP001055117"/>
    </source>
</evidence>
<comment type="caution">
    <text evidence="2">The sequence shown here is derived from an EMBL/GenBank/DDBJ whole genome shotgun (WGS) entry which is preliminary data.</text>
</comment>
<evidence type="ECO:0000313" key="2">
    <source>
        <dbReference type="EMBL" id="GJD43436.1"/>
    </source>
</evidence>
<organism evidence="2 3">
    <name type="scientific">Methylobacterium cerastii</name>
    <dbReference type="NCBI Taxonomy" id="932741"/>
    <lineage>
        <taxon>Bacteria</taxon>
        <taxon>Pseudomonadati</taxon>
        <taxon>Pseudomonadota</taxon>
        <taxon>Alphaproteobacteria</taxon>
        <taxon>Hyphomicrobiales</taxon>
        <taxon>Methylobacteriaceae</taxon>
        <taxon>Methylobacterium</taxon>
    </lineage>
</organism>
<accession>A0ABQ4QEA4</accession>
<keyword evidence="3" id="KW-1185">Reference proteome</keyword>